<accession>A0A382J2S4</accession>
<feature type="non-terminal residue" evidence="1">
    <location>
        <position position="1"/>
    </location>
</feature>
<proteinExistence type="predicted"/>
<dbReference type="AlphaFoldDB" id="A0A382J2S4"/>
<dbReference type="Gene3D" id="3.40.50.2000">
    <property type="entry name" value="Glycogen Phosphorylase B"/>
    <property type="match status" value="1"/>
</dbReference>
<feature type="non-terminal residue" evidence="1">
    <location>
        <position position="352"/>
    </location>
</feature>
<reference evidence="1" key="1">
    <citation type="submission" date="2018-05" db="EMBL/GenBank/DDBJ databases">
        <authorList>
            <person name="Lanie J.A."/>
            <person name="Ng W.-L."/>
            <person name="Kazmierczak K.M."/>
            <person name="Andrzejewski T.M."/>
            <person name="Davidsen T.M."/>
            <person name="Wayne K.J."/>
            <person name="Tettelin H."/>
            <person name="Glass J.I."/>
            <person name="Rusch D."/>
            <person name="Podicherti R."/>
            <person name="Tsui H.-C.T."/>
            <person name="Winkler M.E."/>
        </authorList>
    </citation>
    <scope>NUCLEOTIDE SEQUENCE</scope>
</reference>
<sequence length="352" mass="38040">EPVRCGVAIVKHPTVMVESMGGRLPVRSQLVMTFVGQVPSDDDGTVYYEPLVVHENITEALGEAPVWHPVSPVVRSRLEGSGVPLALGDWVEVIDPASWFVPRPGPIGELPVIGRHGRPSALKWPDDPDDLAAVYPLDGRALVRVLGGTAGLEAVLDDVPQSWDVSEFGSMDPREFLAGVDFFVYFHHRDLVEAFGRTVIEALSSGCVAILPLHFQELFGEACLYAEPAEVGPLIRRLHADTAAFLEQSRRGQDEVTRRFSHQAHVDRLLDLIGGPVAAGSRAAPSARVPRRLTDQRPTVLVSCLGAGPTSTADVIRAVVAHRDSATGFDPVVLCDSPPPLVANHLEEELQL</sequence>
<organism evidence="1">
    <name type="scientific">marine metagenome</name>
    <dbReference type="NCBI Taxonomy" id="408172"/>
    <lineage>
        <taxon>unclassified sequences</taxon>
        <taxon>metagenomes</taxon>
        <taxon>ecological metagenomes</taxon>
    </lineage>
</organism>
<evidence type="ECO:0008006" key="2">
    <source>
        <dbReference type="Google" id="ProtNLM"/>
    </source>
</evidence>
<protein>
    <recommendedName>
        <fullName evidence="2">Glycosyl transferase family 1 domain-containing protein</fullName>
    </recommendedName>
</protein>
<gene>
    <name evidence="1" type="ORF">METZ01_LOCUS258773</name>
</gene>
<name>A0A382J2S4_9ZZZZ</name>
<dbReference type="EMBL" id="UINC01071196">
    <property type="protein sequence ID" value="SVC05919.1"/>
    <property type="molecule type" value="Genomic_DNA"/>
</dbReference>
<evidence type="ECO:0000313" key="1">
    <source>
        <dbReference type="EMBL" id="SVC05919.1"/>
    </source>
</evidence>
<dbReference type="SUPFAM" id="SSF53756">
    <property type="entry name" value="UDP-Glycosyltransferase/glycogen phosphorylase"/>
    <property type="match status" value="1"/>
</dbReference>